<dbReference type="GO" id="GO:0006269">
    <property type="term" value="P:DNA replication, synthesis of primer"/>
    <property type="evidence" value="ECO:0007669"/>
    <property type="project" value="UniProtKB-UniRule"/>
</dbReference>
<dbReference type="InterPro" id="IPR016136">
    <property type="entry name" value="DNA_helicase_N/primase_C"/>
</dbReference>
<comment type="similarity">
    <text evidence="1 12">Belongs to the helicase family. DnaB subfamily.</text>
</comment>
<dbReference type="AlphaFoldDB" id="A0A2T6GB52"/>
<dbReference type="InterPro" id="IPR027417">
    <property type="entry name" value="P-loop_NTPase"/>
</dbReference>
<dbReference type="GO" id="GO:0005829">
    <property type="term" value="C:cytosol"/>
    <property type="evidence" value="ECO:0007669"/>
    <property type="project" value="TreeGrafter"/>
</dbReference>
<gene>
    <name evidence="14" type="ORF">C5U62_32190</name>
</gene>
<dbReference type="SUPFAM" id="SSF52540">
    <property type="entry name" value="P-loop containing nucleoside triphosphate hydrolases"/>
    <property type="match status" value="1"/>
</dbReference>
<keyword evidence="5 12" id="KW-0378">Hydrolase</keyword>
<dbReference type="InterPro" id="IPR007692">
    <property type="entry name" value="DNA_helicase_DnaB"/>
</dbReference>
<accession>A0A2T6GB52</accession>
<keyword evidence="8 12" id="KW-0238">DNA-binding</keyword>
<evidence type="ECO:0000256" key="11">
    <source>
        <dbReference type="NCBIfam" id="TIGR00665"/>
    </source>
</evidence>
<dbReference type="InterPro" id="IPR007693">
    <property type="entry name" value="DNA_helicase_DnaB-like_N"/>
</dbReference>
<evidence type="ECO:0000256" key="10">
    <source>
        <dbReference type="ARBA" id="ARBA00048954"/>
    </source>
</evidence>
<evidence type="ECO:0000256" key="3">
    <source>
        <dbReference type="ARBA" id="ARBA00022705"/>
    </source>
</evidence>
<evidence type="ECO:0000256" key="7">
    <source>
        <dbReference type="ARBA" id="ARBA00022840"/>
    </source>
</evidence>
<evidence type="ECO:0000313" key="14">
    <source>
        <dbReference type="EMBL" id="PUA41385.1"/>
    </source>
</evidence>
<dbReference type="InterPro" id="IPR007694">
    <property type="entry name" value="DNA_helicase_DnaB-like_C"/>
</dbReference>
<evidence type="ECO:0000256" key="8">
    <source>
        <dbReference type="ARBA" id="ARBA00023125"/>
    </source>
</evidence>
<evidence type="ECO:0000256" key="1">
    <source>
        <dbReference type="ARBA" id="ARBA00008428"/>
    </source>
</evidence>
<keyword evidence="9" id="KW-0413">Isomerase</keyword>
<evidence type="ECO:0000259" key="13">
    <source>
        <dbReference type="PROSITE" id="PS51199"/>
    </source>
</evidence>
<comment type="function">
    <text evidence="12">The main replicative DNA helicase, it participates in initiation and elongation during chromosome replication. Travels ahead of the DNA replisome, separating dsDNA into templates for DNA synthesis. A processive ATP-dependent 5'-3' DNA helicase it has DNA-dependent ATPase activity.</text>
</comment>
<evidence type="ECO:0000256" key="5">
    <source>
        <dbReference type="ARBA" id="ARBA00022801"/>
    </source>
</evidence>
<dbReference type="PANTHER" id="PTHR30153">
    <property type="entry name" value="REPLICATIVE DNA HELICASE DNAB"/>
    <property type="match status" value="1"/>
</dbReference>
<dbReference type="NCBIfam" id="TIGR00665">
    <property type="entry name" value="DnaB"/>
    <property type="match status" value="1"/>
</dbReference>
<dbReference type="EMBL" id="PYJM01000014">
    <property type="protein sequence ID" value="PUA41385.1"/>
    <property type="molecule type" value="Genomic_DNA"/>
</dbReference>
<evidence type="ECO:0000256" key="9">
    <source>
        <dbReference type="ARBA" id="ARBA00023235"/>
    </source>
</evidence>
<evidence type="ECO:0000256" key="4">
    <source>
        <dbReference type="ARBA" id="ARBA00022741"/>
    </source>
</evidence>
<name>A0A2T6GB52_9PSED</name>
<evidence type="ECO:0000256" key="12">
    <source>
        <dbReference type="RuleBase" id="RU362085"/>
    </source>
</evidence>
<reference evidence="14 15" key="1">
    <citation type="submission" date="2018-03" db="EMBL/GenBank/DDBJ databases">
        <title>Draft genome sequence of the plant growth promoting rhizobacterium Pseudomonas protegens strain BNJ-SS-45 isolated from wheat (Triticum aestivum) rhizosphere.</title>
        <authorList>
            <person name="Bajpai A."/>
            <person name="Shende K."/>
            <person name="Meena N."/>
            <person name="Upadhyayula S.R."/>
            <person name="Suravajhala P."/>
            <person name="Medicherla K.M."/>
            <person name="Johri B.N."/>
        </authorList>
    </citation>
    <scope>NUCLEOTIDE SEQUENCE [LARGE SCALE GENOMIC DNA]</scope>
    <source>
        <strain evidence="14 15">BNJ-SS-45</strain>
    </source>
</reference>
<dbReference type="GO" id="GO:0005524">
    <property type="term" value="F:ATP binding"/>
    <property type="evidence" value="ECO:0007669"/>
    <property type="project" value="UniProtKB-UniRule"/>
</dbReference>
<comment type="catalytic activity">
    <reaction evidence="10 12">
        <text>ATP + H2O = ADP + phosphate + H(+)</text>
        <dbReference type="Rhea" id="RHEA:13065"/>
        <dbReference type="ChEBI" id="CHEBI:15377"/>
        <dbReference type="ChEBI" id="CHEBI:15378"/>
        <dbReference type="ChEBI" id="CHEBI:30616"/>
        <dbReference type="ChEBI" id="CHEBI:43474"/>
        <dbReference type="ChEBI" id="CHEBI:456216"/>
        <dbReference type="EC" id="5.6.2.3"/>
    </reaction>
</comment>
<dbReference type="GO" id="GO:0043139">
    <property type="term" value="F:5'-3' DNA helicase activity"/>
    <property type="evidence" value="ECO:0007669"/>
    <property type="project" value="UniProtKB-EC"/>
</dbReference>
<evidence type="ECO:0000256" key="2">
    <source>
        <dbReference type="ARBA" id="ARBA00022515"/>
    </source>
</evidence>
<dbReference type="InterPro" id="IPR036185">
    <property type="entry name" value="DNA_heli_DnaB-like_N_sf"/>
</dbReference>
<evidence type="ECO:0000313" key="15">
    <source>
        <dbReference type="Proteomes" id="UP000244178"/>
    </source>
</evidence>
<sequence>MSALELPVPPHSIEAEQGVLGGLMLDNATWDLLADRLQAEDFFRHEHRLIFRAIATLATQDRPFDIVTLAERLEDDQESGGLAYLGELAKNTPSVANIEHYARIVRNRAHLRRLISLGYSSAREAADPQADALTVQESIEQQLFALGQNQAAIEFVDLGQCLSQVIDQIDVHFNGKVSITGLPSGLTDLDTLTRGFQPADLIILGARPSMGKTSLALNFVDAALQAAPKHTVQVYSLEMPAQALLYRLLAILGHLDLGRLLTGSLDDDDWPRLTAAVDRISRYGERLVIDDANSLTPTALRAKVRRAARRFGPPALILLDYLQLMRCPDQENRVNEISEISRSLKALAKEMNCPVIALSQLNRALEQRQNKRPVNADLRDSGAIEQDADLTLFIYRDEVYHPLSEFKGIAEIIIGKHRNGPIGTVRTAFIPTQTRFTNLSPLERWQGVPT</sequence>
<protein>
    <recommendedName>
        <fullName evidence="11 12">Replicative DNA helicase</fullName>
        <ecNumber evidence="11 12">5.6.2.3</ecNumber>
    </recommendedName>
</protein>
<keyword evidence="4 12" id="KW-0547">Nucleotide-binding</keyword>
<proteinExistence type="inferred from homology"/>
<dbReference type="RefSeq" id="WP_108546526.1">
    <property type="nucleotide sequence ID" value="NZ_PYJM01000014.1"/>
</dbReference>
<dbReference type="CDD" id="cd00984">
    <property type="entry name" value="DnaB_C"/>
    <property type="match status" value="1"/>
</dbReference>
<dbReference type="PROSITE" id="PS51199">
    <property type="entry name" value="SF4_HELICASE"/>
    <property type="match status" value="1"/>
</dbReference>
<dbReference type="GO" id="GO:0003677">
    <property type="term" value="F:DNA binding"/>
    <property type="evidence" value="ECO:0007669"/>
    <property type="project" value="UniProtKB-UniRule"/>
</dbReference>
<dbReference type="SUPFAM" id="SSF48024">
    <property type="entry name" value="N-terminal domain of DnaB helicase"/>
    <property type="match status" value="1"/>
</dbReference>
<dbReference type="Pfam" id="PF00772">
    <property type="entry name" value="DnaB"/>
    <property type="match status" value="1"/>
</dbReference>
<dbReference type="Proteomes" id="UP000244178">
    <property type="component" value="Unassembled WGS sequence"/>
</dbReference>
<dbReference type="Gene3D" id="1.10.860.10">
    <property type="entry name" value="DNAb Helicase, Chain A"/>
    <property type="match status" value="1"/>
</dbReference>
<feature type="domain" description="SF4 helicase" evidence="13">
    <location>
        <begin position="175"/>
        <end position="443"/>
    </location>
</feature>
<dbReference type="GO" id="GO:0016887">
    <property type="term" value="F:ATP hydrolysis activity"/>
    <property type="evidence" value="ECO:0007669"/>
    <property type="project" value="RHEA"/>
</dbReference>
<keyword evidence="7 12" id="KW-0067">ATP-binding</keyword>
<dbReference type="NCBIfam" id="NF004384">
    <property type="entry name" value="PRK05748.1"/>
    <property type="match status" value="1"/>
</dbReference>
<organism evidence="14 15">
    <name type="scientific">Pseudomonas protegens</name>
    <dbReference type="NCBI Taxonomy" id="380021"/>
    <lineage>
        <taxon>Bacteria</taxon>
        <taxon>Pseudomonadati</taxon>
        <taxon>Pseudomonadota</taxon>
        <taxon>Gammaproteobacteria</taxon>
        <taxon>Pseudomonadales</taxon>
        <taxon>Pseudomonadaceae</taxon>
        <taxon>Pseudomonas</taxon>
    </lineage>
</organism>
<keyword evidence="6 12" id="KW-0347">Helicase</keyword>
<evidence type="ECO:0000256" key="6">
    <source>
        <dbReference type="ARBA" id="ARBA00022806"/>
    </source>
</evidence>
<keyword evidence="3 12" id="KW-0235">DNA replication</keyword>
<dbReference type="PANTHER" id="PTHR30153:SF2">
    <property type="entry name" value="REPLICATIVE DNA HELICASE"/>
    <property type="match status" value="1"/>
</dbReference>
<dbReference type="Gene3D" id="3.40.50.300">
    <property type="entry name" value="P-loop containing nucleotide triphosphate hydrolases"/>
    <property type="match status" value="1"/>
</dbReference>
<keyword evidence="2 12" id="KW-0639">Primosome</keyword>
<dbReference type="EC" id="5.6.2.3" evidence="11 12"/>
<dbReference type="Pfam" id="PF03796">
    <property type="entry name" value="DnaB_C"/>
    <property type="match status" value="1"/>
</dbReference>
<comment type="caution">
    <text evidence="14">The sequence shown here is derived from an EMBL/GenBank/DDBJ whole genome shotgun (WGS) entry which is preliminary data.</text>
</comment>
<dbReference type="GO" id="GO:1990077">
    <property type="term" value="C:primosome complex"/>
    <property type="evidence" value="ECO:0007669"/>
    <property type="project" value="UniProtKB-UniRule"/>
</dbReference>